<keyword evidence="3" id="KW-1185">Reference proteome</keyword>
<dbReference type="InterPro" id="IPR035093">
    <property type="entry name" value="RelE/ParE_toxin_dom_sf"/>
</dbReference>
<comment type="caution">
    <text evidence="2">The sequence shown here is derived from an EMBL/GenBank/DDBJ whole genome shotgun (WGS) entry which is preliminary data.</text>
</comment>
<dbReference type="RefSeq" id="WP_307374209.1">
    <property type="nucleotide sequence ID" value="NZ_JAUSUW010000008.1"/>
</dbReference>
<evidence type="ECO:0000313" key="2">
    <source>
        <dbReference type="EMBL" id="MDQ0422019.1"/>
    </source>
</evidence>
<name>A0ABU0GAQ5_9HYPH</name>
<sequence>MKRYAVRLMPAAENDLRVIYRYVLIASSSPPVARAYVARIRRFLEGFQSFPMRGSLRSEFRQGLRIVGFERSVSIAFLVETDEVIILRIISHGQQLEL</sequence>
<proteinExistence type="predicted"/>
<reference evidence="2 3" key="1">
    <citation type="submission" date="2023-07" db="EMBL/GenBank/DDBJ databases">
        <title>Genomic Encyclopedia of Type Strains, Phase IV (KMG-IV): sequencing the most valuable type-strain genomes for metagenomic binning, comparative biology and taxonomic classification.</title>
        <authorList>
            <person name="Goeker M."/>
        </authorList>
    </citation>
    <scope>NUCLEOTIDE SEQUENCE [LARGE SCALE GENOMIC DNA]</scope>
    <source>
        <strain evidence="2 3">DSM 1111</strain>
    </source>
</reference>
<keyword evidence="1" id="KW-1277">Toxin-antitoxin system</keyword>
<dbReference type="Pfam" id="PF05016">
    <property type="entry name" value="ParE_toxin"/>
    <property type="match status" value="1"/>
</dbReference>
<dbReference type="Proteomes" id="UP001238496">
    <property type="component" value="Unassembled WGS sequence"/>
</dbReference>
<dbReference type="InterPro" id="IPR007712">
    <property type="entry name" value="RelE/ParE_toxin"/>
</dbReference>
<protein>
    <submittedName>
        <fullName evidence="2">Plasmid stabilization system protein ParE</fullName>
    </submittedName>
</protein>
<organism evidence="2 3">
    <name type="scientific">Peteryoungia aggregata LMG 23059</name>
    <dbReference type="NCBI Taxonomy" id="1368425"/>
    <lineage>
        <taxon>Bacteria</taxon>
        <taxon>Pseudomonadati</taxon>
        <taxon>Pseudomonadota</taxon>
        <taxon>Alphaproteobacteria</taxon>
        <taxon>Hyphomicrobiales</taxon>
        <taxon>Rhizobiaceae</taxon>
        <taxon>Peteryoungia</taxon>
    </lineage>
</organism>
<dbReference type="EMBL" id="JAUSUW010000008">
    <property type="protein sequence ID" value="MDQ0422019.1"/>
    <property type="molecule type" value="Genomic_DNA"/>
</dbReference>
<evidence type="ECO:0000313" key="3">
    <source>
        <dbReference type="Proteomes" id="UP001238496"/>
    </source>
</evidence>
<gene>
    <name evidence="2" type="ORF">J2045_003063</name>
</gene>
<evidence type="ECO:0000256" key="1">
    <source>
        <dbReference type="ARBA" id="ARBA00022649"/>
    </source>
</evidence>
<dbReference type="Gene3D" id="3.30.2310.20">
    <property type="entry name" value="RelE-like"/>
    <property type="match status" value="1"/>
</dbReference>
<accession>A0ABU0GAQ5</accession>